<dbReference type="EMBL" id="CM047908">
    <property type="protein sequence ID" value="KAJ0081954.1"/>
    <property type="molecule type" value="Genomic_DNA"/>
</dbReference>
<organism evidence="1 2">
    <name type="scientific">Pistacia atlantica</name>
    <dbReference type="NCBI Taxonomy" id="434234"/>
    <lineage>
        <taxon>Eukaryota</taxon>
        <taxon>Viridiplantae</taxon>
        <taxon>Streptophyta</taxon>
        <taxon>Embryophyta</taxon>
        <taxon>Tracheophyta</taxon>
        <taxon>Spermatophyta</taxon>
        <taxon>Magnoliopsida</taxon>
        <taxon>eudicotyledons</taxon>
        <taxon>Gunneridae</taxon>
        <taxon>Pentapetalae</taxon>
        <taxon>rosids</taxon>
        <taxon>malvids</taxon>
        <taxon>Sapindales</taxon>
        <taxon>Anacardiaceae</taxon>
        <taxon>Pistacia</taxon>
    </lineage>
</organism>
<comment type="caution">
    <text evidence="1">The sequence shown here is derived from an EMBL/GenBank/DDBJ whole genome shotgun (WGS) entry which is preliminary data.</text>
</comment>
<sequence length="318" mass="37173">MALYQLTSMPSVTFKRLPPTSRFVDFGSSRNFAVPSGRLVFQCMAATRTSDENIARRSANYQPSIWPFDFVQSLGSNYRREPFAKRVEKLKKEVRTDAAYREIFNNFRDKKGNFVKDCKGILSLYEAAFLLKDEENVIFHDVRGFTTSYLKEYVRDNKDQYLATLVSHALELPLNWRMLRLEARWFIDVYEARPDMKNILLELAKLDYNMDELKRGDVAKSIQCYMHETGASEEDSREHIQEMITEIWMKMNRERLENPHLSNTTFIEIAMNLARMAQCMYQHGDGHGIQDRETKDRVLSLLVNPIAQICREMVTSSD</sequence>
<name>A0ACC1A3S7_9ROSI</name>
<accession>A0ACC1A3S7</accession>
<evidence type="ECO:0000313" key="2">
    <source>
        <dbReference type="Proteomes" id="UP001164250"/>
    </source>
</evidence>
<evidence type="ECO:0000313" key="1">
    <source>
        <dbReference type="EMBL" id="KAJ0081954.1"/>
    </source>
</evidence>
<protein>
    <submittedName>
        <fullName evidence="1">Uncharacterized protein</fullName>
    </submittedName>
</protein>
<keyword evidence="2" id="KW-1185">Reference proteome</keyword>
<gene>
    <name evidence="1" type="ORF">Patl1_10192</name>
</gene>
<reference evidence="2" key="1">
    <citation type="journal article" date="2023" name="G3 (Bethesda)">
        <title>Genome assembly and association tests identify interacting loci associated with vigor, precocity, and sex in interspecific pistachio rootstocks.</title>
        <authorList>
            <person name="Palmer W."/>
            <person name="Jacygrad E."/>
            <person name="Sagayaradj S."/>
            <person name="Cavanaugh K."/>
            <person name="Han R."/>
            <person name="Bertier L."/>
            <person name="Beede B."/>
            <person name="Kafkas S."/>
            <person name="Golino D."/>
            <person name="Preece J."/>
            <person name="Michelmore R."/>
        </authorList>
    </citation>
    <scope>NUCLEOTIDE SEQUENCE [LARGE SCALE GENOMIC DNA]</scope>
</reference>
<dbReference type="Proteomes" id="UP001164250">
    <property type="component" value="Chromosome 12"/>
</dbReference>
<proteinExistence type="predicted"/>